<keyword evidence="2" id="KW-0732">Signal</keyword>
<organism evidence="3 4">
    <name type="scientific">Limnovirga soli</name>
    <dbReference type="NCBI Taxonomy" id="2656915"/>
    <lineage>
        <taxon>Bacteria</taxon>
        <taxon>Pseudomonadati</taxon>
        <taxon>Bacteroidota</taxon>
        <taxon>Chitinophagia</taxon>
        <taxon>Chitinophagales</taxon>
        <taxon>Chitinophagaceae</taxon>
        <taxon>Limnovirga</taxon>
    </lineage>
</organism>
<dbReference type="AlphaFoldDB" id="A0A8J8FBI6"/>
<reference evidence="3" key="1">
    <citation type="submission" date="2019-10" db="EMBL/GenBank/DDBJ databases">
        <title>Draft genome sequence of Panacibacter sp. KCS-6.</title>
        <authorList>
            <person name="Yim K.J."/>
        </authorList>
    </citation>
    <scope>NUCLEOTIDE SEQUENCE</scope>
    <source>
        <strain evidence="3">KCS-6</strain>
    </source>
</reference>
<dbReference type="Proteomes" id="UP000598971">
    <property type="component" value="Unassembled WGS sequence"/>
</dbReference>
<dbReference type="RefSeq" id="WP_171606906.1">
    <property type="nucleotide sequence ID" value="NZ_WHPF01000004.1"/>
</dbReference>
<name>A0A8J8FBI6_9BACT</name>
<dbReference type="EMBL" id="WHPF01000004">
    <property type="protein sequence ID" value="NNV54975.1"/>
    <property type="molecule type" value="Genomic_DNA"/>
</dbReference>
<keyword evidence="4" id="KW-1185">Reference proteome</keyword>
<proteinExistence type="predicted"/>
<evidence type="ECO:0008006" key="5">
    <source>
        <dbReference type="Google" id="ProtNLM"/>
    </source>
</evidence>
<gene>
    <name evidence="3" type="ORF">GD597_05845</name>
</gene>
<evidence type="ECO:0000313" key="3">
    <source>
        <dbReference type="EMBL" id="NNV54975.1"/>
    </source>
</evidence>
<evidence type="ECO:0000256" key="2">
    <source>
        <dbReference type="SAM" id="SignalP"/>
    </source>
</evidence>
<protein>
    <recommendedName>
        <fullName evidence="5">Beta-barrel porin</fullName>
    </recommendedName>
</protein>
<sequence length="679" mass="78135">MAKNFLVYILLVALVFVGSTKAGAQINDNGGYNNSNSSGSPLNSRLRPTAKTDSANNKLQHRDALADSITISYHFFDSTKTYKLDSTVNDFYSRYPVPWYYTDLGNFGNATRSMIFTPFMKAGWDAGFHSYDQYRYTIENTKLYTTTRPYTELGYMLGSKSEQMINITHTQNRKSNINFGFDYRLINAPGAFKNQNTSHNNIRLNVAFISPNKRYAGNVIYISNKLRSAENGGIQDDSKLSGLSFNDPYGIPTRLGNASSFSRNFFSTLIKTGTAYDETILLFRHNYDLGQKDSLVTDSVTYKLFYPRLRFQHTMEFRKLNYVFQDYYPVDSLYSKYYQFTRLTDTISFRDSWKTLSNDFSIISFPQKNNLNQFFKAGAGYEMIAGGYYPYNTTYSNIYVAAEYRNRTRNKKWDVAASGKFYSAGNYAGDYEALLILERLLDKNKGGMRLGFQNVNRSESAIFSPGETSFPVQPSGNFGKQNIARAFANINLASLKVNLTGDYYIVSNYIYLDNYFTAKQQSALFNVLHIGAEKQIKLSKHWNWYIDAHVQQKTGDAPVNLPFLLTRNRFAFEGNFFTNLFMSTGFEVSYHTAYKADNYSPLNGQFFLQNEFSTANNTPDVNAFLHIRIKSFKGFLRVENINTLNRNDKYRFTNNNFEAPHFPHRSMWLHIGIWWNFVN</sequence>
<feature type="compositionally biased region" description="Low complexity" evidence="1">
    <location>
        <begin position="27"/>
        <end position="44"/>
    </location>
</feature>
<comment type="caution">
    <text evidence="3">The sequence shown here is derived from an EMBL/GenBank/DDBJ whole genome shotgun (WGS) entry which is preliminary data.</text>
</comment>
<feature type="region of interest" description="Disordered" evidence="1">
    <location>
        <begin position="27"/>
        <end position="54"/>
    </location>
</feature>
<accession>A0A8J8FBI6</accession>
<evidence type="ECO:0000313" key="4">
    <source>
        <dbReference type="Proteomes" id="UP000598971"/>
    </source>
</evidence>
<dbReference type="Pfam" id="PF14121">
    <property type="entry name" value="Porin_10"/>
    <property type="match status" value="1"/>
</dbReference>
<feature type="chain" id="PRO_5035282344" description="Beta-barrel porin" evidence="2">
    <location>
        <begin position="25"/>
        <end position="679"/>
    </location>
</feature>
<feature type="signal peptide" evidence="2">
    <location>
        <begin position="1"/>
        <end position="24"/>
    </location>
</feature>
<dbReference type="InterPro" id="IPR025631">
    <property type="entry name" value="Porin_10"/>
</dbReference>
<evidence type="ECO:0000256" key="1">
    <source>
        <dbReference type="SAM" id="MobiDB-lite"/>
    </source>
</evidence>